<dbReference type="RefSeq" id="WP_003385976.1">
    <property type="nucleotide sequence ID" value="NZ_APBN01000001.1"/>
</dbReference>
<accession>M8EFK6</accession>
<dbReference type="PATRIC" id="fig|1300222.3.peg.330"/>
<name>M8EFK6_9BACL</name>
<gene>
    <name evidence="1" type="ORF">I532_01600</name>
</gene>
<dbReference type="EMBL" id="APBN01000001">
    <property type="protein sequence ID" value="EMT54260.1"/>
    <property type="molecule type" value="Genomic_DNA"/>
</dbReference>
<dbReference type="OrthoDB" id="9801659at2"/>
<dbReference type="Proteomes" id="UP000012081">
    <property type="component" value="Unassembled WGS sequence"/>
</dbReference>
<reference evidence="1 2" key="1">
    <citation type="submission" date="2013-03" db="EMBL/GenBank/DDBJ databases">
        <title>Assembly of a new bacterial strain Brevibacillus borstelensis AK1.</title>
        <authorList>
            <person name="Rajan I."/>
            <person name="PoliReddy D."/>
            <person name="Sugumar T."/>
            <person name="Rathinam K."/>
            <person name="Alqarawi S."/>
            <person name="Khalil A.B."/>
            <person name="Sivakumar N."/>
        </authorList>
    </citation>
    <scope>NUCLEOTIDE SEQUENCE [LARGE SCALE GENOMIC DNA]</scope>
    <source>
        <strain evidence="1 2">AK1</strain>
    </source>
</reference>
<proteinExistence type="predicted"/>
<sequence length="388" mass="45211">MRIGILDIDTKKEKNGRGLHEKFPNIACGKIYGYHKMNGDEVFHPWNGQKVDRLYISTIFSWSRKLIERSLPHWETLADEILIGGSGWDAYPGNVTKLPPEIELVDPNWSYELYGIDYGIGFTVRGCHVGCGFCMVWRKEGLKEYRVSPIEKLINPKSNHIVLLNNNSFADVGFFEDVEEIRERKLTVNWNQANDITILTPKHAEAIASVDFRNFNRTEKTLHFAFDQMIKTKIIEKDENSPTYNSLKYIPADMMKVHELPDNKIKVSFDMMKVVPEKMRMLAEYGIRKRKLTFYTLIGYDTTMEEDLERFALLQQYDCNVYAMMFRDLTGKIGVDGRGKPQSAHVKPFRDWVNGKAFRNVPFKEFDRYRKAQQEADQMTIFDIEQAI</sequence>
<protein>
    <submittedName>
        <fullName evidence="1">Radical SAM domain-containing protein</fullName>
    </submittedName>
</protein>
<keyword evidence="2" id="KW-1185">Reference proteome</keyword>
<comment type="caution">
    <text evidence="1">The sequence shown here is derived from an EMBL/GenBank/DDBJ whole genome shotgun (WGS) entry which is preliminary data.</text>
</comment>
<organism evidence="1 2">
    <name type="scientific">Brevibacillus borstelensis AK1</name>
    <dbReference type="NCBI Taxonomy" id="1300222"/>
    <lineage>
        <taxon>Bacteria</taxon>
        <taxon>Bacillati</taxon>
        <taxon>Bacillota</taxon>
        <taxon>Bacilli</taxon>
        <taxon>Bacillales</taxon>
        <taxon>Paenibacillaceae</taxon>
        <taxon>Brevibacillus</taxon>
    </lineage>
</organism>
<evidence type="ECO:0000313" key="2">
    <source>
        <dbReference type="Proteomes" id="UP000012081"/>
    </source>
</evidence>
<dbReference type="STRING" id="1300222.I532_01600"/>
<dbReference type="AlphaFoldDB" id="M8EFK6"/>
<evidence type="ECO:0000313" key="1">
    <source>
        <dbReference type="EMBL" id="EMT54260.1"/>
    </source>
</evidence>